<comment type="caution">
    <text evidence="4">The sequence shown here is derived from an EMBL/GenBank/DDBJ whole genome shotgun (WGS) entry which is preliminary data.</text>
</comment>
<dbReference type="PROSITE" id="PS50082">
    <property type="entry name" value="WD_REPEATS_2"/>
    <property type="match status" value="1"/>
</dbReference>
<feature type="repeat" description="WD" evidence="3">
    <location>
        <begin position="102"/>
        <end position="143"/>
    </location>
</feature>
<name>A0A8S1RKY3_9CILI</name>
<protein>
    <submittedName>
        <fullName evidence="4">Uncharacterized protein</fullName>
    </submittedName>
</protein>
<reference evidence="4" key="1">
    <citation type="submission" date="2021-01" db="EMBL/GenBank/DDBJ databases">
        <authorList>
            <consortium name="Genoscope - CEA"/>
            <person name="William W."/>
        </authorList>
    </citation>
    <scope>NUCLEOTIDE SEQUENCE</scope>
</reference>
<sequence>MQNANNNNDTQFQLYKIIQNEENSFYVITLNNKGNLLMAGDFDGNMFLYENCSLINSYRYHKKFVITLKFSPTGKYLASGSADCKIGRVEIDGTQQIQFRLLSHHKAYVMKVDFSPNENYLLSASSDKQLLVFNSKSCELLSRYYFPYGLNFVQFISESKLFIYGTFGSLNLRNFPKIKKCDKMKNPQHQIKQVSLINNISNSQLFLMNGQKRSQAYLINQINFKIIRRFQTENKHDIMNIHLKDLKAILTTSENIEILDWVTARILFSLDSSTRIGSSLVSDDGMYLYAVSRNNIKIWILKN</sequence>
<evidence type="ECO:0000313" key="4">
    <source>
        <dbReference type="EMBL" id="CAD8128077.1"/>
    </source>
</evidence>
<dbReference type="InterPro" id="IPR001680">
    <property type="entry name" value="WD40_rpt"/>
</dbReference>
<accession>A0A8S1RKY3</accession>
<evidence type="ECO:0000256" key="3">
    <source>
        <dbReference type="PROSITE-ProRule" id="PRU00221"/>
    </source>
</evidence>
<keyword evidence="1 3" id="KW-0853">WD repeat</keyword>
<keyword evidence="5" id="KW-1185">Reference proteome</keyword>
<dbReference type="InterPro" id="IPR050505">
    <property type="entry name" value="WDR55/POC1"/>
</dbReference>
<dbReference type="SMART" id="SM00320">
    <property type="entry name" value="WD40"/>
    <property type="match status" value="4"/>
</dbReference>
<dbReference type="OrthoDB" id="6154712at2759"/>
<proteinExistence type="predicted"/>
<dbReference type="AlphaFoldDB" id="A0A8S1RKY3"/>
<dbReference type="EMBL" id="CAJJDN010000183">
    <property type="protein sequence ID" value="CAD8128077.1"/>
    <property type="molecule type" value="Genomic_DNA"/>
</dbReference>
<evidence type="ECO:0000256" key="1">
    <source>
        <dbReference type="ARBA" id="ARBA00022574"/>
    </source>
</evidence>
<keyword evidence="2" id="KW-0677">Repeat</keyword>
<dbReference type="PANTHER" id="PTHR44019:SF8">
    <property type="entry name" value="POC1 CENTRIOLAR PROTEIN HOMOLOG"/>
    <property type="match status" value="1"/>
</dbReference>
<gene>
    <name evidence="4" type="ORF">PSON_ATCC_30995.1.T1830010</name>
</gene>
<evidence type="ECO:0000313" key="5">
    <source>
        <dbReference type="Proteomes" id="UP000692954"/>
    </source>
</evidence>
<organism evidence="4 5">
    <name type="scientific">Paramecium sonneborni</name>
    <dbReference type="NCBI Taxonomy" id="65129"/>
    <lineage>
        <taxon>Eukaryota</taxon>
        <taxon>Sar</taxon>
        <taxon>Alveolata</taxon>
        <taxon>Ciliophora</taxon>
        <taxon>Intramacronucleata</taxon>
        <taxon>Oligohymenophorea</taxon>
        <taxon>Peniculida</taxon>
        <taxon>Parameciidae</taxon>
        <taxon>Paramecium</taxon>
    </lineage>
</organism>
<dbReference type="PANTHER" id="PTHR44019">
    <property type="entry name" value="WD REPEAT-CONTAINING PROTEIN 55"/>
    <property type="match status" value="1"/>
</dbReference>
<dbReference type="Proteomes" id="UP000692954">
    <property type="component" value="Unassembled WGS sequence"/>
</dbReference>
<evidence type="ECO:0000256" key="2">
    <source>
        <dbReference type="ARBA" id="ARBA00022737"/>
    </source>
</evidence>
<dbReference type="PROSITE" id="PS50294">
    <property type="entry name" value="WD_REPEATS_REGION"/>
    <property type="match status" value="1"/>
</dbReference>
<dbReference type="Pfam" id="PF00400">
    <property type="entry name" value="WD40"/>
    <property type="match status" value="2"/>
</dbReference>